<evidence type="ECO:0000259" key="5">
    <source>
        <dbReference type="Pfam" id="PF08541"/>
    </source>
</evidence>
<gene>
    <name evidence="7" type="ORF">WDV06_06760</name>
</gene>
<comment type="caution">
    <text evidence="7">The sequence shown here is derived from an EMBL/GenBank/DDBJ whole genome shotgun (WGS) entry which is preliminary data.</text>
</comment>
<feature type="region of interest" description="Disordered" evidence="4">
    <location>
        <begin position="1"/>
        <end position="26"/>
    </location>
</feature>
<dbReference type="Pfam" id="PF08541">
    <property type="entry name" value="ACP_syn_III_C"/>
    <property type="match status" value="1"/>
</dbReference>
<dbReference type="NCBIfam" id="NF006829">
    <property type="entry name" value="PRK09352.1"/>
    <property type="match status" value="1"/>
</dbReference>
<keyword evidence="1" id="KW-0963">Cytoplasm</keyword>
<dbReference type="Proteomes" id="UP001610631">
    <property type="component" value="Unassembled WGS sequence"/>
</dbReference>
<evidence type="ECO:0000313" key="7">
    <source>
        <dbReference type="EMBL" id="MFH7594797.1"/>
    </source>
</evidence>
<organism evidence="7 8">
    <name type="scientific">Streptomyces racemochromogenes</name>
    <dbReference type="NCBI Taxonomy" id="67353"/>
    <lineage>
        <taxon>Bacteria</taxon>
        <taxon>Bacillati</taxon>
        <taxon>Actinomycetota</taxon>
        <taxon>Actinomycetes</taxon>
        <taxon>Kitasatosporales</taxon>
        <taxon>Streptomycetaceae</taxon>
        <taxon>Streptomyces</taxon>
    </lineage>
</organism>
<dbReference type="Pfam" id="PF08545">
    <property type="entry name" value="ACP_syn_III"/>
    <property type="match status" value="1"/>
</dbReference>
<feature type="domain" description="Beta-ketoacyl-[acyl-carrier-protein] synthase III C-terminal" evidence="5">
    <location>
        <begin position="257"/>
        <end position="343"/>
    </location>
</feature>
<evidence type="ECO:0000256" key="1">
    <source>
        <dbReference type="ARBA" id="ARBA00022490"/>
    </source>
</evidence>
<dbReference type="EMBL" id="JBBDHD010000011">
    <property type="protein sequence ID" value="MFH7594797.1"/>
    <property type="molecule type" value="Genomic_DNA"/>
</dbReference>
<dbReference type="Gene3D" id="3.40.47.10">
    <property type="match status" value="1"/>
</dbReference>
<evidence type="ECO:0000256" key="2">
    <source>
        <dbReference type="ARBA" id="ARBA00022679"/>
    </source>
</evidence>
<protein>
    <submittedName>
        <fullName evidence="7">Ketoacyl-ACP synthase III</fullName>
    </submittedName>
</protein>
<sequence>MSTRLLPGAEASHTGTGPSGSFAITGSGLHVPPTVVTNEEITRVTHRNGDWITSRTGIRERRRLAPDLATSDMCLAAALPALRASGTDARDLDAVIVASYTQDQPMPSTSVMLKDALGAQRALALDVSQAACASGIHALLIASHLLHNPCFRHVLVVGADCASRIISPTDRTAGVFFGDAAAAAVLSRTETEGAGLLAYDIGSELSYAVQVPAGGSRRPASTESVSSGGHYVVMDGRAVWDTATHRLPESIGNAVGRAGLTPQDIDHYFLHQANLNILQAAQRRLGIPASRMPVTLDELGNTGSAGVFTALHRVVGRGGLRPGDTSVICGIGAGFHWGTLVLRQP</sequence>
<dbReference type="PANTHER" id="PTHR34069">
    <property type="entry name" value="3-OXOACYL-[ACYL-CARRIER-PROTEIN] SYNTHASE 3"/>
    <property type="match status" value="1"/>
</dbReference>
<dbReference type="CDD" id="cd00830">
    <property type="entry name" value="KAS_III"/>
    <property type="match status" value="1"/>
</dbReference>
<dbReference type="InterPro" id="IPR013747">
    <property type="entry name" value="ACP_syn_III_C"/>
</dbReference>
<evidence type="ECO:0000259" key="6">
    <source>
        <dbReference type="Pfam" id="PF08545"/>
    </source>
</evidence>
<evidence type="ECO:0000313" key="8">
    <source>
        <dbReference type="Proteomes" id="UP001610631"/>
    </source>
</evidence>
<dbReference type="PANTHER" id="PTHR34069:SF2">
    <property type="entry name" value="BETA-KETOACYL-[ACYL-CARRIER-PROTEIN] SYNTHASE III"/>
    <property type="match status" value="1"/>
</dbReference>
<dbReference type="RefSeq" id="WP_395508722.1">
    <property type="nucleotide sequence ID" value="NZ_JBBDHD010000011.1"/>
</dbReference>
<dbReference type="InterPro" id="IPR013751">
    <property type="entry name" value="ACP_syn_III_N"/>
</dbReference>
<proteinExistence type="predicted"/>
<keyword evidence="3" id="KW-0012">Acyltransferase</keyword>
<reference evidence="7 8" key="1">
    <citation type="submission" date="2024-03" db="EMBL/GenBank/DDBJ databases">
        <title>Whole genome sequencing of Streptomyces racemochromogenes, to identify antimicrobial biosynthetic gene clusters.</title>
        <authorList>
            <person name="Suryawanshi P."/>
            <person name="Krishnaraj P.U."/>
            <person name="Arun Y.P."/>
            <person name="Suryawanshi M.P."/>
            <person name="Rakshit O."/>
        </authorList>
    </citation>
    <scope>NUCLEOTIDE SEQUENCE [LARGE SCALE GENOMIC DNA]</scope>
    <source>
        <strain evidence="7 8">AUDT626</strain>
    </source>
</reference>
<evidence type="ECO:0000256" key="4">
    <source>
        <dbReference type="SAM" id="MobiDB-lite"/>
    </source>
</evidence>
<feature type="domain" description="Beta-ketoacyl-[acyl-carrier-protein] synthase III N-terminal" evidence="6">
    <location>
        <begin position="129"/>
        <end position="203"/>
    </location>
</feature>
<keyword evidence="8" id="KW-1185">Reference proteome</keyword>
<name>A0ABW7P906_9ACTN</name>
<keyword evidence="2" id="KW-0808">Transferase</keyword>
<dbReference type="SUPFAM" id="SSF53901">
    <property type="entry name" value="Thiolase-like"/>
    <property type="match status" value="1"/>
</dbReference>
<dbReference type="InterPro" id="IPR016039">
    <property type="entry name" value="Thiolase-like"/>
</dbReference>
<accession>A0ABW7P906</accession>
<evidence type="ECO:0000256" key="3">
    <source>
        <dbReference type="ARBA" id="ARBA00023315"/>
    </source>
</evidence>